<evidence type="ECO:0000256" key="6">
    <source>
        <dbReference type="ARBA" id="ARBA00022490"/>
    </source>
</evidence>
<evidence type="ECO:0000256" key="1">
    <source>
        <dbReference type="ARBA" id="ARBA00004273"/>
    </source>
</evidence>
<evidence type="ECO:0000256" key="15">
    <source>
        <dbReference type="ARBA" id="ARBA00023136"/>
    </source>
</evidence>
<dbReference type="Gene3D" id="3.40.1190.10">
    <property type="entry name" value="Mur-like, catalytic domain"/>
    <property type="match status" value="1"/>
</dbReference>
<evidence type="ECO:0000256" key="5">
    <source>
        <dbReference type="ARBA" id="ARBA00008276"/>
    </source>
</evidence>
<evidence type="ECO:0000256" key="8">
    <source>
        <dbReference type="ARBA" id="ARBA00022598"/>
    </source>
</evidence>
<dbReference type="NCBIfam" id="TIGR01499">
    <property type="entry name" value="folC"/>
    <property type="match status" value="1"/>
</dbReference>
<sequence>MQVYLERLKLDKRLGALNVVHVAGTKGKGSTCAMIDSILRSCGYKTGLFTSPHLWDVRERIQLNGQPVSREIFLREFWKCFKQLEDQADEMVGKAAYFRFLTLLGLQTFLAEDVDVAILEVGLGGRLDATNVIRAPFACGITPLGFDHMEVLGHTLPEIAGEKAGILKPGCPAFTVPQPTDAMAVIEAKAKSVGAPLTVVPSLEEFEGGAELELGLAGQHQRSNAALAISLAAAWEAQWARKLHGSSAEKAVAAERRAQLVAGRQLPAEYREGLRACHWPGRAQLVEVPDEDIGGPSNGAVGVKSPSRLSFFLDGAHTEESMATCATWFADSVGTPAAATNGAAVETQRVLLFNCMQEREPQRLLRPLSEVLRERGVPVHQALFVPADSSYSSLGPRSGAPDLSWQHSIQRAWELENALPPRTQEAVRNLPSLAAFGAQGAQRSVVAPSISSALDWLRTCVRERPNVRVQVLVTGSLYLVGDVLKHLSKYL</sequence>
<evidence type="ECO:0000313" key="19">
    <source>
        <dbReference type="Proteomes" id="UP001491310"/>
    </source>
</evidence>
<evidence type="ECO:0000256" key="13">
    <source>
        <dbReference type="ARBA" id="ARBA00022842"/>
    </source>
</evidence>
<dbReference type="PANTHER" id="PTHR11136:SF5">
    <property type="entry name" value="FOLYLPOLYGLUTAMATE SYNTHASE, MITOCHONDRIAL"/>
    <property type="match status" value="1"/>
</dbReference>
<keyword evidence="15" id="KW-0472">Membrane</keyword>
<evidence type="ECO:0000256" key="17">
    <source>
        <dbReference type="PIRNR" id="PIRNR038895"/>
    </source>
</evidence>
<dbReference type="PROSITE" id="PS01012">
    <property type="entry name" value="FOLYLPOLYGLU_SYNT_2"/>
    <property type="match status" value="1"/>
</dbReference>
<proteinExistence type="inferred from homology"/>
<dbReference type="InterPro" id="IPR036615">
    <property type="entry name" value="Mur_ligase_C_dom_sf"/>
</dbReference>
<comment type="caution">
    <text evidence="18">The sequence shown here is derived from an EMBL/GenBank/DDBJ whole genome shotgun (WGS) entry which is preliminary data.</text>
</comment>
<reference evidence="18 19" key="1">
    <citation type="journal article" date="2024" name="Nat. Commun.">
        <title>Phylogenomics reveals the evolutionary origins of lichenization in chlorophyte algae.</title>
        <authorList>
            <person name="Puginier C."/>
            <person name="Libourel C."/>
            <person name="Otte J."/>
            <person name="Skaloud P."/>
            <person name="Haon M."/>
            <person name="Grisel S."/>
            <person name="Petersen M."/>
            <person name="Berrin J.G."/>
            <person name="Delaux P.M."/>
            <person name="Dal Grande F."/>
            <person name="Keller J."/>
        </authorList>
    </citation>
    <scope>NUCLEOTIDE SEQUENCE [LARGE SCALE GENOMIC DNA]</scope>
    <source>
        <strain evidence="18 19">SAG 216-7</strain>
    </source>
</reference>
<evidence type="ECO:0000256" key="16">
    <source>
        <dbReference type="ARBA" id="ARBA00047493"/>
    </source>
</evidence>
<dbReference type="EMBL" id="JALJOT010000006">
    <property type="protein sequence ID" value="KAK9909332.1"/>
    <property type="molecule type" value="Genomic_DNA"/>
</dbReference>
<evidence type="ECO:0000256" key="3">
    <source>
        <dbReference type="ARBA" id="ARBA00004496"/>
    </source>
</evidence>
<comment type="pathway">
    <text evidence="4 17">Cofactor biosynthesis; tetrahydrofolylpolyglutamate biosynthesis.</text>
</comment>
<dbReference type="PANTHER" id="PTHR11136">
    <property type="entry name" value="FOLYLPOLYGLUTAMATE SYNTHASE-RELATED"/>
    <property type="match status" value="1"/>
</dbReference>
<name>A0ABR2YR16_9CHLO</name>
<dbReference type="EC" id="6.3.2.17" evidence="17"/>
<comment type="subcellular location">
    <subcellularLocation>
        <location evidence="3">Cytoplasm</location>
    </subcellularLocation>
    <subcellularLocation>
        <location evidence="1">Mitochondrion inner membrane</location>
    </subcellularLocation>
    <subcellularLocation>
        <location evidence="2">Mitochondrion matrix</location>
    </subcellularLocation>
</comment>
<comment type="function">
    <text evidence="17">Catalyzes conversion of folates to polyglutamate derivatives allowing concentration of folate compounds in the cell and the intracellular retention of these cofactors, which are important substrates for most of the folate-dependent enzymes that are involved in one-carbon transfer reactions involved in purine, pyrimidine and amino acid synthesis.</text>
</comment>
<protein>
    <recommendedName>
        <fullName evidence="17">Folylpolyglutamate synthase</fullName>
        <ecNumber evidence="17">6.3.2.17</ecNumber>
    </recommendedName>
    <alternativeName>
        <fullName evidence="17">Folylpoly-gamma-glutamate synthetase</fullName>
    </alternativeName>
    <alternativeName>
        <fullName evidence="17">Tetrahydrofolylpolyglutamate synthase</fullName>
    </alternativeName>
</protein>
<dbReference type="InterPro" id="IPR023600">
    <property type="entry name" value="Folylpolyglutamate_synth_euk"/>
</dbReference>
<evidence type="ECO:0000256" key="7">
    <source>
        <dbReference type="ARBA" id="ARBA00022563"/>
    </source>
</evidence>
<keyword evidence="14" id="KW-0496">Mitochondrion</keyword>
<keyword evidence="11" id="KW-0999">Mitochondrion inner membrane</keyword>
<keyword evidence="8 17" id="KW-0436">Ligase</keyword>
<evidence type="ECO:0000256" key="11">
    <source>
        <dbReference type="ARBA" id="ARBA00022792"/>
    </source>
</evidence>
<keyword evidence="6" id="KW-0963">Cytoplasm</keyword>
<dbReference type="Gene3D" id="3.90.190.20">
    <property type="entry name" value="Mur ligase, C-terminal domain"/>
    <property type="match status" value="1"/>
</dbReference>
<evidence type="ECO:0000256" key="12">
    <source>
        <dbReference type="ARBA" id="ARBA00022840"/>
    </source>
</evidence>
<comment type="catalytic activity">
    <reaction evidence="16 17">
        <text>(6S)-5,6,7,8-tetrahydrofolyl-(gamma-L-Glu)(n) + L-glutamate + ATP = (6S)-5,6,7,8-tetrahydrofolyl-(gamma-L-Glu)(n+1) + ADP + phosphate + H(+)</text>
        <dbReference type="Rhea" id="RHEA:10580"/>
        <dbReference type="Rhea" id="RHEA-COMP:14738"/>
        <dbReference type="Rhea" id="RHEA-COMP:14740"/>
        <dbReference type="ChEBI" id="CHEBI:15378"/>
        <dbReference type="ChEBI" id="CHEBI:29985"/>
        <dbReference type="ChEBI" id="CHEBI:30616"/>
        <dbReference type="ChEBI" id="CHEBI:43474"/>
        <dbReference type="ChEBI" id="CHEBI:141005"/>
        <dbReference type="ChEBI" id="CHEBI:456216"/>
        <dbReference type="EC" id="6.3.2.17"/>
    </reaction>
</comment>
<evidence type="ECO:0000256" key="9">
    <source>
        <dbReference type="ARBA" id="ARBA00022723"/>
    </source>
</evidence>
<organism evidence="18 19">
    <name type="scientific">Coccomyxa subellipsoidea</name>
    <dbReference type="NCBI Taxonomy" id="248742"/>
    <lineage>
        <taxon>Eukaryota</taxon>
        <taxon>Viridiplantae</taxon>
        <taxon>Chlorophyta</taxon>
        <taxon>core chlorophytes</taxon>
        <taxon>Trebouxiophyceae</taxon>
        <taxon>Trebouxiophyceae incertae sedis</taxon>
        <taxon>Coccomyxaceae</taxon>
        <taxon>Coccomyxa</taxon>
    </lineage>
</organism>
<dbReference type="PROSITE" id="PS01011">
    <property type="entry name" value="FOLYLPOLYGLU_SYNT_1"/>
    <property type="match status" value="1"/>
</dbReference>
<evidence type="ECO:0000313" key="18">
    <source>
        <dbReference type="EMBL" id="KAK9909332.1"/>
    </source>
</evidence>
<keyword evidence="10" id="KW-0547">Nucleotide-binding</keyword>
<evidence type="ECO:0000256" key="14">
    <source>
        <dbReference type="ARBA" id="ARBA00023128"/>
    </source>
</evidence>
<dbReference type="Proteomes" id="UP001491310">
    <property type="component" value="Unassembled WGS sequence"/>
</dbReference>
<accession>A0ABR2YR16</accession>
<keyword evidence="7 17" id="KW-0554">One-carbon metabolism</keyword>
<dbReference type="SUPFAM" id="SSF53623">
    <property type="entry name" value="MurD-like peptide ligases, catalytic domain"/>
    <property type="match status" value="1"/>
</dbReference>
<dbReference type="InterPro" id="IPR018109">
    <property type="entry name" value="Folylpolyglutamate_synth_CS"/>
</dbReference>
<dbReference type="SUPFAM" id="SSF53244">
    <property type="entry name" value="MurD-like peptide ligases, peptide-binding domain"/>
    <property type="match status" value="1"/>
</dbReference>
<comment type="cofactor">
    <cofactor evidence="17">
        <name>a monovalent cation</name>
        <dbReference type="ChEBI" id="CHEBI:60242"/>
    </cofactor>
    <text evidence="17">A monovalent cation.</text>
</comment>
<dbReference type="InterPro" id="IPR036565">
    <property type="entry name" value="Mur-like_cat_sf"/>
</dbReference>
<keyword evidence="19" id="KW-1185">Reference proteome</keyword>
<gene>
    <name evidence="18" type="ORF">WJX75_000680</name>
</gene>
<evidence type="ECO:0000256" key="10">
    <source>
        <dbReference type="ARBA" id="ARBA00022741"/>
    </source>
</evidence>
<evidence type="ECO:0000256" key="4">
    <source>
        <dbReference type="ARBA" id="ARBA00005150"/>
    </source>
</evidence>
<keyword evidence="9" id="KW-0479">Metal-binding</keyword>
<keyword evidence="12" id="KW-0067">ATP-binding</keyword>
<keyword evidence="13" id="KW-0460">Magnesium</keyword>
<evidence type="ECO:0000256" key="2">
    <source>
        <dbReference type="ARBA" id="ARBA00004305"/>
    </source>
</evidence>
<dbReference type="InterPro" id="IPR001645">
    <property type="entry name" value="Folylpolyglutamate_synth"/>
</dbReference>
<comment type="similarity">
    <text evidence="5 17">Belongs to the folylpolyglutamate synthase family.</text>
</comment>
<dbReference type="PIRSF" id="PIRSF038895">
    <property type="entry name" value="FPGS"/>
    <property type="match status" value="1"/>
</dbReference>